<feature type="domain" description="PurM-like N-terminal" evidence="10">
    <location>
        <begin position="478"/>
        <end position="596"/>
    </location>
</feature>
<comment type="catalytic activity">
    <reaction evidence="8">
        <text>N(2)-formyl-N(1)-(5-phospho-beta-D-ribosyl)glycinamide + L-glutamine + ATP + H2O = 2-formamido-N(1)-(5-O-phospho-beta-D-ribosyl)acetamidine + L-glutamate + ADP + phosphate + H(+)</text>
        <dbReference type="Rhea" id="RHEA:17129"/>
        <dbReference type="ChEBI" id="CHEBI:15377"/>
        <dbReference type="ChEBI" id="CHEBI:15378"/>
        <dbReference type="ChEBI" id="CHEBI:29985"/>
        <dbReference type="ChEBI" id="CHEBI:30616"/>
        <dbReference type="ChEBI" id="CHEBI:43474"/>
        <dbReference type="ChEBI" id="CHEBI:58359"/>
        <dbReference type="ChEBI" id="CHEBI:147286"/>
        <dbReference type="ChEBI" id="CHEBI:147287"/>
        <dbReference type="ChEBI" id="CHEBI:456216"/>
        <dbReference type="EC" id="6.3.5.3"/>
    </reaction>
</comment>
<dbReference type="Gene3D" id="3.90.650.10">
    <property type="entry name" value="PurM-like C-terminal domain"/>
    <property type="match status" value="2"/>
</dbReference>
<evidence type="ECO:0000259" key="12">
    <source>
        <dbReference type="Pfam" id="PF18072"/>
    </source>
</evidence>
<comment type="function">
    <text evidence="8">Part of the phosphoribosylformylglycinamidine synthase complex involved in the purines biosynthetic pathway. Catalyzes the ATP-dependent conversion of formylglycinamide ribonucleotide (FGAR) and glutamine to yield formylglycinamidine ribonucleotide (FGAM) and glutamate. The FGAM synthase complex is composed of three subunits. PurQ produces an ammonia molecule by converting glutamine to glutamate. PurL transfers the ammonia molecule to FGAR to form FGAM in an ATP-dependent manner. PurS interacts with PurQ and PurL and is thought to assist in the transfer of the ammonia molecule from PurQ to PurL.</text>
</comment>
<dbReference type="Proteomes" id="UP000662857">
    <property type="component" value="Chromosome"/>
</dbReference>
<dbReference type="HAMAP" id="MF_00420">
    <property type="entry name" value="PurL_2"/>
    <property type="match status" value="1"/>
</dbReference>
<feature type="domain" description="Phosphoribosylformylglycinamidine synthase linker" evidence="12">
    <location>
        <begin position="41"/>
        <end position="84"/>
    </location>
</feature>
<evidence type="ECO:0000256" key="4">
    <source>
        <dbReference type="ARBA" id="ARBA00022741"/>
    </source>
</evidence>
<keyword evidence="14" id="KW-1185">Reference proteome</keyword>
<evidence type="ECO:0000256" key="6">
    <source>
        <dbReference type="ARBA" id="ARBA00022840"/>
    </source>
</evidence>
<feature type="domain" description="PurM-like C-terminal" evidence="11">
    <location>
        <begin position="611"/>
        <end position="748"/>
    </location>
</feature>
<dbReference type="GO" id="GO:0004642">
    <property type="term" value="F:phosphoribosylformylglycinamidine synthase activity"/>
    <property type="evidence" value="ECO:0007669"/>
    <property type="project" value="UniProtKB-UniRule"/>
</dbReference>
<evidence type="ECO:0000313" key="14">
    <source>
        <dbReference type="Proteomes" id="UP000662857"/>
    </source>
</evidence>
<keyword evidence="4 8" id="KW-0547">Nucleotide-binding</keyword>
<dbReference type="GO" id="GO:0000287">
    <property type="term" value="F:magnesium ion binding"/>
    <property type="evidence" value="ECO:0007669"/>
    <property type="project" value="UniProtKB-UniRule"/>
</dbReference>
<evidence type="ECO:0000256" key="3">
    <source>
        <dbReference type="ARBA" id="ARBA00022723"/>
    </source>
</evidence>
<feature type="region of interest" description="Disordered" evidence="9">
    <location>
        <begin position="841"/>
        <end position="871"/>
    </location>
</feature>
<feature type="compositionally biased region" description="Polar residues" evidence="9">
    <location>
        <begin position="862"/>
        <end position="871"/>
    </location>
</feature>
<dbReference type="EMBL" id="CP070499">
    <property type="protein sequence ID" value="QSB17563.1"/>
    <property type="molecule type" value="Genomic_DNA"/>
</dbReference>
<dbReference type="Pfam" id="PF18072">
    <property type="entry name" value="FGAR-AT_linker"/>
    <property type="match status" value="1"/>
</dbReference>
<dbReference type="PANTHER" id="PTHR43555">
    <property type="entry name" value="PHOSPHORIBOSYLFORMYLGLYCINAMIDINE SYNTHASE SUBUNIT PURL"/>
    <property type="match status" value="1"/>
</dbReference>
<name>A0A895YQK5_9ACTN</name>
<evidence type="ECO:0000256" key="8">
    <source>
        <dbReference type="HAMAP-Rule" id="MF_00420"/>
    </source>
</evidence>
<feature type="binding site" evidence="8">
    <location>
        <position position="150"/>
    </location>
    <ligand>
        <name>substrate</name>
    </ligand>
</feature>
<protein>
    <recommendedName>
        <fullName evidence="8">Phosphoribosylformylglycinamidine synthase subunit PurL</fullName>
        <shortName evidence="8">FGAM synthase</shortName>
        <ecNumber evidence="8">6.3.5.3</ecNumber>
    </recommendedName>
    <alternativeName>
        <fullName evidence="8">Formylglycinamide ribonucleotide amidotransferase subunit II</fullName>
        <shortName evidence="8">FGAR amidotransferase II</shortName>
        <shortName evidence="8">FGAR-AT II</shortName>
    </alternativeName>
    <alternativeName>
        <fullName evidence="8">Glutamine amidotransferase PurL</fullName>
    </alternativeName>
    <alternativeName>
        <fullName evidence="8">Phosphoribosylformylglycinamidine synthase subunit II</fullName>
    </alternativeName>
</protein>
<feature type="binding site" evidence="8">
    <location>
        <position position="125"/>
    </location>
    <ligand>
        <name>ATP</name>
        <dbReference type="ChEBI" id="CHEBI:30616"/>
    </ligand>
</feature>
<evidence type="ECO:0000313" key="13">
    <source>
        <dbReference type="EMBL" id="QSB17563.1"/>
    </source>
</evidence>
<dbReference type="InterPro" id="IPR036676">
    <property type="entry name" value="PurM-like_C_sf"/>
</dbReference>
<dbReference type="SUPFAM" id="SSF56042">
    <property type="entry name" value="PurM C-terminal domain-like"/>
    <property type="match status" value="2"/>
</dbReference>
<dbReference type="KEGG" id="nhy:JQS43_24965"/>
<evidence type="ECO:0000256" key="7">
    <source>
        <dbReference type="ARBA" id="ARBA00022842"/>
    </source>
</evidence>
<dbReference type="CDD" id="cd02204">
    <property type="entry name" value="PurL_repeat2"/>
    <property type="match status" value="1"/>
</dbReference>
<gene>
    <name evidence="8 13" type="primary">purL</name>
    <name evidence="13" type="ORF">JQS43_24965</name>
</gene>
<feature type="binding site" evidence="8">
    <location>
        <position position="573"/>
    </location>
    <ligand>
        <name>Mg(2+)</name>
        <dbReference type="ChEBI" id="CHEBI:18420"/>
        <label>1</label>
    </ligand>
</feature>
<dbReference type="SUPFAM" id="SSF55326">
    <property type="entry name" value="PurM N-terminal domain-like"/>
    <property type="match status" value="2"/>
</dbReference>
<feature type="binding site" evidence="8">
    <location>
        <position position="535"/>
    </location>
    <ligand>
        <name>ATP</name>
        <dbReference type="ChEBI" id="CHEBI:30616"/>
    </ligand>
</feature>
<dbReference type="Pfam" id="PF02769">
    <property type="entry name" value="AIRS_C"/>
    <property type="match status" value="2"/>
</dbReference>
<feature type="binding site" evidence="8">
    <location>
        <begin position="128"/>
        <end position="131"/>
    </location>
    <ligand>
        <name>substrate</name>
    </ligand>
</feature>
<feature type="active site" evidence="8">
    <location>
        <position position="80"/>
    </location>
</feature>
<evidence type="ECO:0000259" key="11">
    <source>
        <dbReference type="Pfam" id="PF02769"/>
    </source>
</evidence>
<dbReference type="CDD" id="cd02203">
    <property type="entry name" value="PurL_repeat1"/>
    <property type="match status" value="1"/>
</dbReference>
<feature type="binding site" evidence="8">
    <location>
        <begin position="347"/>
        <end position="349"/>
    </location>
    <ligand>
        <name>substrate</name>
    </ligand>
</feature>
<dbReference type="InterPro" id="IPR016188">
    <property type="entry name" value="PurM-like_N"/>
</dbReference>
<dbReference type="InterPro" id="IPR036921">
    <property type="entry name" value="PurM-like_N_sf"/>
</dbReference>
<evidence type="ECO:0000256" key="9">
    <source>
        <dbReference type="SAM" id="MobiDB-lite"/>
    </source>
</evidence>
<comment type="similarity">
    <text evidence="8">Belongs to the FGAMS family.</text>
</comment>
<dbReference type="InterPro" id="IPR041609">
    <property type="entry name" value="PurL_linker"/>
</dbReference>
<comment type="pathway">
    <text evidence="8">Purine metabolism; IMP biosynthesis via de novo pathway; 5-amino-1-(5-phospho-D-ribosyl)imidazole from N(2)-formyl-N(1)-(5-phospho-D-ribosyl)glycinamide: step 1/2.</text>
</comment>
<dbReference type="GO" id="GO:0006189">
    <property type="term" value="P:'de novo' IMP biosynthetic process"/>
    <property type="evidence" value="ECO:0007669"/>
    <property type="project" value="UniProtKB-UniRule"/>
</dbReference>
<dbReference type="InterPro" id="IPR010918">
    <property type="entry name" value="PurM-like_C_dom"/>
</dbReference>
<keyword evidence="6 8" id="KW-0067">ATP-binding</keyword>
<keyword evidence="5 8" id="KW-0658">Purine biosynthesis</keyword>
<feature type="region of interest" description="Disordered" evidence="9">
    <location>
        <begin position="1"/>
        <end position="25"/>
    </location>
</feature>
<dbReference type="GO" id="GO:0005737">
    <property type="term" value="C:cytoplasm"/>
    <property type="evidence" value="ECO:0007669"/>
    <property type="project" value="UniProtKB-SubCell"/>
</dbReference>
<dbReference type="Gene3D" id="3.30.1330.10">
    <property type="entry name" value="PurM-like, N-terminal domain"/>
    <property type="match status" value="2"/>
</dbReference>
<dbReference type="FunFam" id="3.30.1330.10:FF:000004">
    <property type="entry name" value="Phosphoribosylformylglycinamidine synthase subunit PurL"/>
    <property type="match status" value="1"/>
</dbReference>
<sequence>MLHLGAQASHRGRDHGGSRVTTASPTFVDTVEQAAASPDDLQPYEELGLRSEEYESIRAVLGRRPTESELAMYSIMWSEHCSYKSSKLHLRQFRDRAPESDRLLAGMGENAGVVRVTDELAVTFKVESHNHPSFVEPYQGAATGVGGIVRDILAMGARPLAVMDPLRFGAAEHPDTGRVLPGVVAGIAGYGNCLGLPNIGGEVVFDPSYQGNPLVNVLCLGVLPTDRLQRKEATGTGNVVVLMGAATGRDGIGGVSVLASANFDDASQQRRPSVQVGDPFMEKLLIESCLELYEAGLVVGVQDLGGAGLTCALSETAAAAGTGMDVELDRVPLRDSSMLPHEVLASESQERMLLIVEPEQLATVLATAEKWGVTATAIGEVTDSGVLRVSWRGETVVELPPGSLADDGPEYARPVREPADLVLLQADRAETLARPQTPEELREAVLQLVASPNLCDKTWVTEQYDKNVRGNTVAATPEDAGVLRLEGDGQLGVAISVDGNGRYARLDPYAGAQLALAEAYRNVAVTGAEPVAVTNCLNFGSPEDPNVMWQFAEAVRGLADGCATLGIPVTGGNVSFYNSTGAAAIHPTPVVGVLGLLPDVTTRVPMGFSNPGDVVILLGEVREELSGSEWAWLTHRHLGGSPPAVDLAAEQRLAGLVSTANGRGLLRSAHDLADGGLAQALIECCLRGDLGATVQLPADAAGGAFGYLFSESTARALVSVPLGVERAFLALCEELEVPWTALGVVGNPGASLEVTGEFDIPLSELRAAWSGTLPAWFDRPGSVAELVAGEPPAPTATIPPAAAEAQVATELRGTELPDDGAAEHAVEYAGGDAAVTPAVDAAVDAEPLSAQPDLAGSAAGSDPTTPHEPTN</sequence>
<organism evidence="13 14">
    <name type="scientific">Natronosporangium hydrolyticum</name>
    <dbReference type="NCBI Taxonomy" id="2811111"/>
    <lineage>
        <taxon>Bacteria</taxon>
        <taxon>Bacillati</taxon>
        <taxon>Actinomycetota</taxon>
        <taxon>Actinomycetes</taxon>
        <taxon>Micromonosporales</taxon>
        <taxon>Micromonosporaceae</taxon>
        <taxon>Natronosporangium</taxon>
    </lineage>
</organism>
<evidence type="ECO:0000256" key="1">
    <source>
        <dbReference type="ARBA" id="ARBA00022490"/>
    </source>
</evidence>
<dbReference type="AlphaFoldDB" id="A0A895YQK5"/>
<feature type="binding site" evidence="8">
    <location>
        <position position="575"/>
    </location>
    <ligand>
        <name>substrate</name>
    </ligand>
</feature>
<reference evidence="13" key="1">
    <citation type="submission" date="2021-02" db="EMBL/GenBank/DDBJ databases">
        <title>Natrosporangium hydrolyticum gen. nov., sp. nov, a haloalkaliphilic actinobacterium from a soda solonchak soil.</title>
        <authorList>
            <person name="Sorokin D.Y."/>
            <person name="Khijniak T.V."/>
            <person name="Zakharycheva A.P."/>
            <person name="Boueva O.V."/>
            <person name="Ariskina E.V."/>
            <person name="Hahnke R.L."/>
            <person name="Bunk B."/>
            <person name="Sproer C."/>
            <person name="Schumann P."/>
            <person name="Evtushenko L.I."/>
            <person name="Kublanov I.V."/>
        </authorList>
    </citation>
    <scope>NUCLEOTIDE SEQUENCE</scope>
    <source>
        <strain evidence="13">DSM 106523</strain>
    </source>
</reference>
<dbReference type="EC" id="6.3.5.3" evidence="8"/>
<proteinExistence type="inferred from homology"/>
<evidence type="ECO:0000256" key="2">
    <source>
        <dbReference type="ARBA" id="ARBA00022598"/>
    </source>
</evidence>
<dbReference type="PANTHER" id="PTHR43555:SF1">
    <property type="entry name" value="PHOSPHORIBOSYLFORMYLGLYCINAMIDINE SYNTHASE SUBUNIT PURL"/>
    <property type="match status" value="1"/>
</dbReference>
<dbReference type="GO" id="GO:0005524">
    <property type="term" value="F:ATP binding"/>
    <property type="evidence" value="ECO:0007669"/>
    <property type="project" value="UniProtKB-UniRule"/>
</dbReference>
<feature type="domain" description="PurM-like C-terminal" evidence="11">
    <location>
        <begin position="236"/>
        <end position="391"/>
    </location>
</feature>
<feature type="binding site" evidence="8">
    <location>
        <position position="127"/>
    </location>
    <ligand>
        <name>Mg(2+)</name>
        <dbReference type="ChEBI" id="CHEBI:18420"/>
        <label>1</label>
    </ligand>
</feature>
<accession>A0A895YQK5</accession>
<keyword evidence="2 8" id="KW-0436">Ligase</keyword>
<keyword evidence="1 8" id="KW-0963">Cytoplasm</keyword>
<feature type="domain" description="PurM-like N-terminal" evidence="10">
    <location>
        <begin position="108"/>
        <end position="222"/>
    </location>
</feature>
<feature type="binding site" evidence="8">
    <location>
        <position position="572"/>
    </location>
    <ligand>
        <name>ATP</name>
        <dbReference type="ChEBI" id="CHEBI:30616"/>
    </ligand>
</feature>
<dbReference type="UniPathway" id="UPA00074">
    <property type="reaction ID" value="UER00128"/>
</dbReference>
<comment type="caution">
    <text evidence="8">Lacks conserved residue(s) required for the propagation of feature annotation.</text>
</comment>
<dbReference type="InterPro" id="IPR010074">
    <property type="entry name" value="PRibForGlyAmidine_synth_PurL"/>
</dbReference>
<evidence type="ECO:0000259" key="10">
    <source>
        <dbReference type="Pfam" id="PF00586"/>
    </source>
</evidence>
<dbReference type="NCBIfam" id="TIGR01736">
    <property type="entry name" value="FGAM_synth_II"/>
    <property type="match status" value="1"/>
</dbReference>
<evidence type="ECO:0000256" key="5">
    <source>
        <dbReference type="ARBA" id="ARBA00022755"/>
    </source>
</evidence>
<feature type="binding site" evidence="8">
    <location>
        <position position="83"/>
    </location>
    <ligand>
        <name>ATP</name>
        <dbReference type="ChEBI" id="CHEBI:30616"/>
    </ligand>
</feature>
<feature type="binding site" evidence="8">
    <location>
        <position position="151"/>
    </location>
    <ligand>
        <name>Mg(2+)</name>
        <dbReference type="ChEBI" id="CHEBI:18420"/>
        <label>2</label>
    </ligand>
</feature>
<feature type="binding site" evidence="8">
    <location>
        <position position="275"/>
    </location>
    <ligand>
        <name>substrate</name>
    </ligand>
</feature>
<keyword evidence="7 8" id="KW-0460">Magnesium</keyword>
<comment type="subcellular location">
    <subcellularLocation>
        <location evidence="8">Cytoplasm</location>
    </subcellularLocation>
</comment>
<dbReference type="Pfam" id="PF00586">
    <property type="entry name" value="AIRS"/>
    <property type="match status" value="2"/>
</dbReference>
<feature type="active site" description="Proton acceptor" evidence="8">
    <location>
        <position position="129"/>
    </location>
</feature>
<keyword evidence="3 8" id="KW-0479">Metal-binding</keyword>
<feature type="binding site" evidence="8">
    <location>
        <position position="303"/>
    </location>
    <ligand>
        <name>Mg(2+)</name>
        <dbReference type="ChEBI" id="CHEBI:18420"/>
        <label>2</label>
    </ligand>
</feature>
<comment type="subunit">
    <text evidence="8">Monomer. Part of the FGAM synthase complex composed of 1 PurL, 1 PurQ and 2 PurS subunits.</text>
</comment>
<dbReference type="NCBIfam" id="NF002290">
    <property type="entry name" value="PRK01213.1"/>
    <property type="match status" value="1"/>
</dbReference>